<organism evidence="1 2">
    <name type="scientific">Hymenobacter sediminicola</name>
    <dbReference type="NCBI Taxonomy" id="2761579"/>
    <lineage>
        <taxon>Bacteria</taxon>
        <taxon>Pseudomonadati</taxon>
        <taxon>Bacteroidota</taxon>
        <taxon>Cytophagia</taxon>
        <taxon>Cytophagales</taxon>
        <taxon>Hymenobacteraceae</taxon>
        <taxon>Hymenobacter</taxon>
    </lineage>
</organism>
<proteinExistence type="predicted"/>
<evidence type="ECO:0000313" key="1">
    <source>
        <dbReference type="EMBL" id="QNH62786.1"/>
    </source>
</evidence>
<gene>
    <name evidence="1" type="ORF">H4317_02900</name>
</gene>
<reference evidence="1 2" key="1">
    <citation type="submission" date="2020-08" db="EMBL/GenBank/DDBJ databases">
        <title>Hymenobacter sp. S2-20-2 genome sequencing.</title>
        <authorList>
            <person name="Jin L."/>
        </authorList>
    </citation>
    <scope>NUCLEOTIDE SEQUENCE [LARGE SCALE GENOMIC DNA]</scope>
    <source>
        <strain evidence="1 2">S2-20-2</strain>
    </source>
</reference>
<accession>A0A7G7W8U3</accession>
<sequence>MANIIGDGQYEESHYSATVHKLIYVGSPFKDTKSDIYAIPCYFQPWLHTKNLPADLPISAHLVNGNKAGELVCGSLWTDTVGTSKPIYHNNSDFEVFWTGSKALFAVLLKNVINPGALSPSSFWIKKGDTWIICIEFNNKKIIIPYFELLRVLFYQASKRLTQFFLSYLPLELLCRPLVFPGDDKSLLARFYVASENLKESEARVLGGLLFDPSLKQIFDLSQNHWLSTGNALTPKKLAGKFSKSILLHANGYNFNYNNEQYFWVDSLKIVNSPYNFKHLLFHPIGYNKANSLSISNPVICSDLLEDNINHCRLMPLQCCLHGNTDFGRKLSTSRNKRSKKHLFSVSSILPSVTCALPWATLPVAKSKFLWLDRALAEQVQHVDKNLYESAVKCTPAFRKLLKRFTANGHAVKLLSLNNPDGIFGINASILPVDGHTVLPLAFHRKLTGIFTVAEVSLGNGPIFLAQPFPEKNPNLILLCQKQNLTHPSDLEWNNLFSIVHPIHDSRDYAVFYKNCSNLNRGSVSTNSALIAHAIPLNKITVDLCVSSSNHLLSRFRKRLQFYVATNLKHPAGVTDSQRGKITRLSANICRAPDSLWTAAIYSLWLR</sequence>
<name>A0A7G7W8U3_9BACT</name>
<evidence type="ECO:0000313" key="2">
    <source>
        <dbReference type="Proteomes" id="UP000515489"/>
    </source>
</evidence>
<dbReference type="AlphaFoldDB" id="A0A7G7W8U3"/>
<dbReference type="RefSeq" id="WP_185888692.1">
    <property type="nucleotide sequence ID" value="NZ_CP060202.1"/>
</dbReference>
<dbReference type="KEGG" id="hsk:H4317_02900"/>
<dbReference type="Proteomes" id="UP000515489">
    <property type="component" value="Chromosome"/>
</dbReference>
<protein>
    <submittedName>
        <fullName evidence="1">Uncharacterized protein</fullName>
    </submittedName>
</protein>
<dbReference type="EMBL" id="CP060202">
    <property type="protein sequence ID" value="QNH62786.1"/>
    <property type="molecule type" value="Genomic_DNA"/>
</dbReference>
<keyword evidence="2" id="KW-1185">Reference proteome</keyword>